<dbReference type="Pfam" id="PF13565">
    <property type="entry name" value="HTH_32"/>
    <property type="match status" value="1"/>
</dbReference>
<dbReference type="PANTHER" id="PTHR35004">
    <property type="entry name" value="TRANSPOSASE RV3428C-RELATED"/>
    <property type="match status" value="1"/>
</dbReference>
<feature type="region of interest" description="Disordered" evidence="1">
    <location>
        <begin position="52"/>
        <end position="71"/>
    </location>
</feature>
<sequence length="361" mass="40448">MSHVNAPLTPEGRKRLCLRVDDGRPISHVAAEAGISRHCLAKWYSRWREDGEDGLRDQSSAPQGRPNRTKPDIEALIEQVRRERKYGPARIAAVLDHELGVRVSVATVHRVLVRRNLNRLSVLDPPTGEQLRAVLRYEDPAVGFLHVDIKKLGRIPTGGGWRAHGRGSAAALASKRRGVGTGRVGYTYLHTAIDDHSRLAYTESLEDEKGVTAAEFWLRAVAFFAEHGVDRVRKVLTDNGSCYRSRAWARAVQATGTRHVRTRAYTPRTNGKVERFNLTMAREWAYVREYSSEAERRAELVTFLNFYNHERPHTALGGLAPASRVPRSTYRLTAAGIAMPDPLPWPTQLTFDDLEVVPVVA</sequence>
<evidence type="ECO:0000313" key="4">
    <source>
        <dbReference type="Proteomes" id="UP000013961"/>
    </source>
</evidence>
<dbReference type="InterPro" id="IPR009057">
    <property type="entry name" value="Homeodomain-like_sf"/>
</dbReference>
<dbReference type="SUPFAM" id="SSF46689">
    <property type="entry name" value="Homeodomain-like"/>
    <property type="match status" value="1"/>
</dbReference>
<dbReference type="GO" id="GO:0003676">
    <property type="term" value="F:nucleic acid binding"/>
    <property type="evidence" value="ECO:0007669"/>
    <property type="project" value="InterPro"/>
</dbReference>
<geneLocation type="plasmid" evidence="3 4">
    <name>2</name>
</geneLocation>
<accession>A0AB33AJA5</accession>
<evidence type="ECO:0000313" key="3">
    <source>
        <dbReference type="EMBL" id="AGM31758.1"/>
    </source>
</evidence>
<proteinExistence type="predicted"/>
<dbReference type="PANTHER" id="PTHR35004:SF6">
    <property type="entry name" value="TRANSPOSASE"/>
    <property type="match status" value="1"/>
</dbReference>
<evidence type="ECO:0000256" key="1">
    <source>
        <dbReference type="SAM" id="MobiDB-lite"/>
    </source>
</evidence>
<gene>
    <name evidence="3" type="ORF">MASS_2p0047</name>
</gene>
<dbReference type="GO" id="GO:0015074">
    <property type="term" value="P:DNA integration"/>
    <property type="evidence" value="ECO:0007669"/>
    <property type="project" value="InterPro"/>
</dbReference>
<organism evidence="3 4">
    <name type="scientific">Mycobacteroides abscessus subsp. bolletii 50594</name>
    <dbReference type="NCBI Taxonomy" id="1303024"/>
    <lineage>
        <taxon>Bacteria</taxon>
        <taxon>Bacillati</taxon>
        <taxon>Actinomycetota</taxon>
        <taxon>Actinomycetes</taxon>
        <taxon>Mycobacteriales</taxon>
        <taxon>Mycobacteriaceae</taxon>
        <taxon>Mycobacteroides</taxon>
        <taxon>Mycobacteroides abscessus</taxon>
    </lineage>
</organism>
<dbReference type="InterPro" id="IPR001584">
    <property type="entry name" value="Integrase_cat-core"/>
</dbReference>
<dbReference type="InterPro" id="IPR012337">
    <property type="entry name" value="RNaseH-like_sf"/>
</dbReference>
<feature type="domain" description="Integrase catalytic" evidence="2">
    <location>
        <begin position="152"/>
        <end position="329"/>
    </location>
</feature>
<dbReference type="Gene3D" id="3.30.420.10">
    <property type="entry name" value="Ribonuclease H-like superfamily/Ribonuclease H"/>
    <property type="match status" value="1"/>
</dbReference>
<dbReference type="SUPFAM" id="SSF53098">
    <property type="entry name" value="Ribonuclease H-like"/>
    <property type="match status" value="1"/>
</dbReference>
<dbReference type="InterPro" id="IPR047656">
    <property type="entry name" value="IS481-like_transpos"/>
</dbReference>
<dbReference type="EMBL" id="CP004376">
    <property type="protein sequence ID" value="AGM31758.1"/>
    <property type="molecule type" value="Genomic_DNA"/>
</dbReference>
<dbReference type="InterPro" id="IPR036397">
    <property type="entry name" value="RNaseH_sf"/>
</dbReference>
<dbReference type="Proteomes" id="UP000013961">
    <property type="component" value="Plasmid 2"/>
</dbReference>
<dbReference type="KEGG" id="mabb:MASS_2p0047"/>
<dbReference type="Pfam" id="PF13683">
    <property type="entry name" value="rve_3"/>
    <property type="match status" value="1"/>
</dbReference>
<dbReference type="NCBIfam" id="NF033577">
    <property type="entry name" value="transpos_IS481"/>
    <property type="match status" value="1"/>
</dbReference>
<dbReference type="AlphaFoldDB" id="A0AB33AJA5"/>
<reference evidence="3 4" key="1">
    <citation type="journal article" date="2013" name="Genome Announc.">
        <title>Complete Genome Sequence of Mycobacterium massiliense Clinical Strain Asan 50594, Belonging to the Type II Genotype.</title>
        <authorList>
            <person name="Kim B.J."/>
            <person name="Kim B.R."/>
            <person name="Hong S.H."/>
            <person name="Seok S.H."/>
            <person name="Kook Y.H."/>
            <person name="Kim B.J."/>
        </authorList>
    </citation>
    <scope>NUCLEOTIDE SEQUENCE [LARGE SCALE GENOMIC DNA]</scope>
    <source>
        <strain evidence="3 4">50594</strain>
    </source>
</reference>
<evidence type="ECO:0000259" key="2">
    <source>
        <dbReference type="PROSITE" id="PS50994"/>
    </source>
</evidence>
<protein>
    <submittedName>
        <fullName evidence="3">Integrase catalytic subunit</fullName>
    </submittedName>
</protein>
<dbReference type="PROSITE" id="PS50994">
    <property type="entry name" value="INTEGRASE"/>
    <property type="match status" value="1"/>
</dbReference>
<keyword evidence="3" id="KW-0614">Plasmid</keyword>
<name>A0AB33AJA5_9MYCO</name>